<reference evidence="2" key="1">
    <citation type="journal article" date="2020" name="Stud. Mycol.">
        <title>101 Dothideomycetes genomes: a test case for predicting lifestyles and emergence of pathogens.</title>
        <authorList>
            <person name="Haridas S."/>
            <person name="Albert R."/>
            <person name="Binder M."/>
            <person name="Bloem J."/>
            <person name="Labutti K."/>
            <person name="Salamov A."/>
            <person name="Andreopoulos B."/>
            <person name="Baker S."/>
            <person name="Barry K."/>
            <person name="Bills G."/>
            <person name="Bluhm B."/>
            <person name="Cannon C."/>
            <person name="Castanera R."/>
            <person name="Culley D."/>
            <person name="Daum C."/>
            <person name="Ezra D."/>
            <person name="Gonzalez J."/>
            <person name="Henrissat B."/>
            <person name="Kuo A."/>
            <person name="Liang C."/>
            <person name="Lipzen A."/>
            <person name="Lutzoni F."/>
            <person name="Magnuson J."/>
            <person name="Mondo S."/>
            <person name="Nolan M."/>
            <person name="Ohm R."/>
            <person name="Pangilinan J."/>
            <person name="Park H.-J."/>
            <person name="Ramirez L."/>
            <person name="Alfaro M."/>
            <person name="Sun H."/>
            <person name="Tritt A."/>
            <person name="Yoshinaga Y."/>
            <person name="Zwiers L.-H."/>
            <person name="Turgeon B."/>
            <person name="Goodwin S."/>
            <person name="Spatafora J."/>
            <person name="Crous P."/>
            <person name="Grigoriev I."/>
        </authorList>
    </citation>
    <scope>NUCLEOTIDE SEQUENCE</scope>
    <source>
        <strain evidence="2">CBS 121167</strain>
    </source>
</reference>
<feature type="chain" id="PRO_5025583160" evidence="1">
    <location>
        <begin position="29"/>
        <end position="235"/>
    </location>
</feature>
<evidence type="ECO:0000313" key="3">
    <source>
        <dbReference type="Proteomes" id="UP000799438"/>
    </source>
</evidence>
<keyword evidence="1" id="KW-0732">Signal</keyword>
<dbReference type="RefSeq" id="XP_033395043.1">
    <property type="nucleotide sequence ID" value="XM_033543362.1"/>
</dbReference>
<sequence>MWETGDSVLLLLFFFFFFSSLLPSRTHTRIVAGVRCTTLQEEKASERANERANERAIADKGLHGREEGKEGLSIARRALSLPAWSGMGCMKLLLLLLLLAWHRIHTHICTCTTAHALAHTQTHGNSLLVVVTAHLLPPASSSSLLFSFFFFPTTAAAAATTTTTTTTTAAASSSAATTSASLASASAATSTFGWNGMDWLRQRGATSDGERRGERQRKPGCAWRSVYTWRRRSRE</sequence>
<evidence type="ECO:0000313" key="2">
    <source>
        <dbReference type="EMBL" id="KAF2139330.1"/>
    </source>
</evidence>
<name>A0A6A6B5N3_9PEZI</name>
<accession>A0A6A6B5N3</accession>
<keyword evidence="3" id="KW-1185">Reference proteome</keyword>
<dbReference type="AlphaFoldDB" id="A0A6A6B5N3"/>
<organism evidence="2 3">
    <name type="scientific">Aplosporella prunicola CBS 121167</name>
    <dbReference type="NCBI Taxonomy" id="1176127"/>
    <lineage>
        <taxon>Eukaryota</taxon>
        <taxon>Fungi</taxon>
        <taxon>Dikarya</taxon>
        <taxon>Ascomycota</taxon>
        <taxon>Pezizomycotina</taxon>
        <taxon>Dothideomycetes</taxon>
        <taxon>Dothideomycetes incertae sedis</taxon>
        <taxon>Botryosphaeriales</taxon>
        <taxon>Aplosporellaceae</taxon>
        <taxon>Aplosporella</taxon>
    </lineage>
</organism>
<proteinExistence type="predicted"/>
<protein>
    <submittedName>
        <fullName evidence="2">Uncharacterized protein</fullName>
    </submittedName>
</protein>
<gene>
    <name evidence="2" type="ORF">K452DRAFT_310765</name>
</gene>
<dbReference type="EMBL" id="ML995493">
    <property type="protein sequence ID" value="KAF2139330.1"/>
    <property type="molecule type" value="Genomic_DNA"/>
</dbReference>
<dbReference type="GeneID" id="54300859"/>
<feature type="signal peptide" evidence="1">
    <location>
        <begin position="1"/>
        <end position="28"/>
    </location>
</feature>
<dbReference type="Proteomes" id="UP000799438">
    <property type="component" value="Unassembled WGS sequence"/>
</dbReference>
<evidence type="ECO:0000256" key="1">
    <source>
        <dbReference type="SAM" id="SignalP"/>
    </source>
</evidence>